<sequence>MAEKEGKLSFPFIHMSVDDISALLAASVGLSSNPQAVSPEDVSWVESCLAPLPELPPDDRQWAQIGEALLEAIAFRFDQEEEEQQPQRQPGDDDGIGAHTEVTESSGSNFEVAPEVEDEEYHELMKQLKEKVAGSQGEILELRNGTFKPEKDEDDELVKQLKIVQIQIGSQEEIESHDNIFKVWDLETPPEEEEEEEGDDFVKQFKNALANSKITDRCTTTCSAVEDQED</sequence>
<organism evidence="2 3">
    <name type="scientific">Iris pallida</name>
    <name type="common">Sweet iris</name>
    <dbReference type="NCBI Taxonomy" id="29817"/>
    <lineage>
        <taxon>Eukaryota</taxon>
        <taxon>Viridiplantae</taxon>
        <taxon>Streptophyta</taxon>
        <taxon>Embryophyta</taxon>
        <taxon>Tracheophyta</taxon>
        <taxon>Spermatophyta</taxon>
        <taxon>Magnoliopsida</taxon>
        <taxon>Liliopsida</taxon>
        <taxon>Asparagales</taxon>
        <taxon>Iridaceae</taxon>
        <taxon>Iridoideae</taxon>
        <taxon>Irideae</taxon>
        <taxon>Iris</taxon>
    </lineage>
</organism>
<name>A0AAX6FAB6_IRIPA</name>
<dbReference type="Proteomes" id="UP001140949">
    <property type="component" value="Unassembled WGS sequence"/>
</dbReference>
<evidence type="ECO:0000313" key="3">
    <source>
        <dbReference type="Proteomes" id="UP001140949"/>
    </source>
</evidence>
<dbReference type="PANTHER" id="PTHR36388">
    <property type="entry name" value="OS02G0469000 PROTEIN"/>
    <property type="match status" value="1"/>
</dbReference>
<evidence type="ECO:0000313" key="2">
    <source>
        <dbReference type="EMBL" id="KAJ6813324.1"/>
    </source>
</evidence>
<gene>
    <name evidence="2" type="ORF">M6B38_143450</name>
</gene>
<keyword evidence="3" id="KW-1185">Reference proteome</keyword>
<dbReference type="PANTHER" id="PTHR36388:SF1">
    <property type="entry name" value="OS02G0469000 PROTEIN"/>
    <property type="match status" value="1"/>
</dbReference>
<dbReference type="EMBL" id="JANAVB010030420">
    <property type="protein sequence ID" value="KAJ6813324.1"/>
    <property type="molecule type" value="Genomic_DNA"/>
</dbReference>
<feature type="region of interest" description="Disordered" evidence="1">
    <location>
        <begin position="76"/>
        <end position="122"/>
    </location>
</feature>
<proteinExistence type="predicted"/>
<dbReference type="AlphaFoldDB" id="A0AAX6FAB6"/>
<reference evidence="2" key="2">
    <citation type="submission" date="2023-04" db="EMBL/GenBank/DDBJ databases">
        <authorList>
            <person name="Bruccoleri R.E."/>
            <person name="Oakeley E.J."/>
            <person name="Faust A.-M."/>
            <person name="Dessus-Babus S."/>
            <person name="Altorfer M."/>
            <person name="Burckhardt D."/>
            <person name="Oertli M."/>
            <person name="Naumann U."/>
            <person name="Petersen F."/>
            <person name="Wong J."/>
        </authorList>
    </citation>
    <scope>NUCLEOTIDE SEQUENCE</scope>
    <source>
        <strain evidence="2">GSM-AAB239-AS_SAM_17_03QT</strain>
        <tissue evidence="2">Leaf</tissue>
    </source>
</reference>
<reference evidence="2" key="1">
    <citation type="journal article" date="2023" name="GigaByte">
        <title>Genome assembly of the bearded iris, Iris pallida Lam.</title>
        <authorList>
            <person name="Bruccoleri R.E."/>
            <person name="Oakeley E.J."/>
            <person name="Faust A.M.E."/>
            <person name="Altorfer M."/>
            <person name="Dessus-Babus S."/>
            <person name="Burckhardt D."/>
            <person name="Oertli M."/>
            <person name="Naumann U."/>
            <person name="Petersen F."/>
            <person name="Wong J."/>
        </authorList>
    </citation>
    <scope>NUCLEOTIDE SEQUENCE</scope>
    <source>
        <strain evidence="2">GSM-AAB239-AS_SAM_17_03QT</strain>
    </source>
</reference>
<evidence type="ECO:0000256" key="1">
    <source>
        <dbReference type="SAM" id="MobiDB-lite"/>
    </source>
</evidence>
<comment type="caution">
    <text evidence="2">The sequence shown here is derived from an EMBL/GenBank/DDBJ whole genome shotgun (WGS) entry which is preliminary data.</text>
</comment>
<protein>
    <submittedName>
        <fullName evidence="2">Uncharacterized protein</fullName>
    </submittedName>
</protein>
<accession>A0AAX6FAB6</accession>